<evidence type="ECO:0000313" key="2">
    <source>
        <dbReference type="EMBL" id="SPD94471.1"/>
    </source>
</evidence>
<proteinExistence type="predicted"/>
<dbReference type="AlphaFoldDB" id="A0A2N9K6B4"/>
<sequence length="54" mass="6251">MAKAIIEVAIENLDNLTNLIKKAQHQSVELEKTLKDIQMFEPKISYPALEQKQR</sequence>
<protein>
    <submittedName>
        <fullName evidence="3">Uncharacterized protein</fullName>
    </submittedName>
</protein>
<dbReference type="EMBL" id="OKQR01000004">
    <property type="protein sequence ID" value="SPD94471.1"/>
    <property type="molecule type" value="Genomic_DNA"/>
</dbReference>
<gene>
    <name evidence="2" type="ORF">LES8486_01655</name>
    <name evidence="3" type="ORF">LES9216_00020</name>
</gene>
<dbReference type="Proteomes" id="UP000239237">
    <property type="component" value="Unassembled WGS sequence"/>
</dbReference>
<dbReference type="RefSeq" id="WP_165784767.1">
    <property type="nucleotide sequence ID" value="NZ_CAURUR010000003.1"/>
</dbReference>
<keyword evidence="1" id="KW-0175">Coiled coil</keyword>
<evidence type="ECO:0000256" key="1">
    <source>
        <dbReference type="SAM" id="Coils"/>
    </source>
</evidence>
<evidence type="ECO:0000313" key="3">
    <source>
        <dbReference type="EMBL" id="SPE06133.1"/>
    </source>
</evidence>
<dbReference type="EMBL" id="OKQU01000001">
    <property type="protein sequence ID" value="SPE06133.1"/>
    <property type="molecule type" value="Genomic_DNA"/>
</dbReference>
<organism evidence="3 4">
    <name type="scientific">Leuconostoc suionicum</name>
    <dbReference type="NCBI Taxonomy" id="1511761"/>
    <lineage>
        <taxon>Bacteria</taxon>
        <taxon>Bacillati</taxon>
        <taxon>Bacillota</taxon>
        <taxon>Bacilli</taxon>
        <taxon>Lactobacillales</taxon>
        <taxon>Lactobacillaceae</taxon>
        <taxon>Leuconostoc</taxon>
    </lineage>
</organism>
<reference evidence="3 4" key="2">
    <citation type="submission" date="2018-02" db="EMBL/GenBank/DDBJ databases">
        <authorList>
            <person name="Cohen D.B."/>
            <person name="Kent A.D."/>
        </authorList>
    </citation>
    <scope>NUCLEOTIDE SEQUENCE [LARGE SCALE GENOMIC DNA]</scope>
    <source>
        <strain evidence="3 4">CECT 9216</strain>
    </source>
</reference>
<evidence type="ECO:0000313" key="4">
    <source>
        <dbReference type="Proteomes" id="UP000237923"/>
    </source>
</evidence>
<reference evidence="2 5" key="1">
    <citation type="submission" date="2018-02" db="EMBL/GenBank/DDBJ databases">
        <authorList>
            <person name="Rodrigo-Torres L."/>
            <person name="Arahal R. D."/>
            <person name="Lucena T."/>
        </authorList>
    </citation>
    <scope>NUCLEOTIDE SEQUENCE [LARGE SCALE GENOMIC DNA]</scope>
    <source>
        <strain evidence="2 5">CECT 8486</strain>
    </source>
</reference>
<feature type="coiled-coil region" evidence="1">
    <location>
        <begin position="6"/>
        <end position="33"/>
    </location>
</feature>
<name>A0A2N9K6B4_9LACO</name>
<keyword evidence="5" id="KW-1185">Reference proteome</keyword>
<accession>A0A2N9K6B4</accession>
<evidence type="ECO:0000313" key="5">
    <source>
        <dbReference type="Proteomes" id="UP000239237"/>
    </source>
</evidence>
<dbReference type="Proteomes" id="UP000237923">
    <property type="component" value="Unassembled WGS sequence"/>
</dbReference>